<keyword evidence="1" id="KW-0472">Membrane</keyword>
<keyword evidence="1" id="KW-1133">Transmembrane helix</keyword>
<comment type="caution">
    <text evidence="2">The sequence shown here is derived from an EMBL/GenBank/DDBJ whole genome shotgun (WGS) entry which is preliminary data.</text>
</comment>
<protein>
    <submittedName>
        <fullName evidence="2">Uncharacterized protein</fullName>
    </submittedName>
</protein>
<feature type="transmembrane region" description="Helical" evidence="1">
    <location>
        <begin position="46"/>
        <end position="65"/>
    </location>
</feature>
<accession>A0A5C6BQM9</accession>
<evidence type="ECO:0000313" key="3">
    <source>
        <dbReference type="Proteomes" id="UP000320735"/>
    </source>
</evidence>
<keyword evidence="1" id="KW-0812">Transmembrane</keyword>
<dbReference type="OrthoDB" id="9896397at2"/>
<dbReference type="RefSeq" id="WP_146371591.1">
    <property type="nucleotide sequence ID" value="NZ_SJPP01000001.1"/>
</dbReference>
<dbReference type="Proteomes" id="UP000320735">
    <property type="component" value="Unassembled WGS sequence"/>
</dbReference>
<dbReference type="EMBL" id="SJPP01000001">
    <property type="protein sequence ID" value="TWU14325.1"/>
    <property type="molecule type" value="Genomic_DNA"/>
</dbReference>
<evidence type="ECO:0000256" key="1">
    <source>
        <dbReference type="SAM" id="Phobius"/>
    </source>
</evidence>
<evidence type="ECO:0000313" key="2">
    <source>
        <dbReference type="EMBL" id="TWU14325.1"/>
    </source>
</evidence>
<gene>
    <name evidence="2" type="ORF">CA54_31690</name>
</gene>
<name>A0A5C6BQM9_9PLAN</name>
<sequence length="123" mass="13637">MHPAQSSKAKPSANERPLISRSTIVILLSYQAGMLIGNGIPTTLSAMMYLAVTVGLISYLGFALARQESVRRREANKHRQIAQQIDRRIQAHIVDPPVRSPKAPIQPKLRADTDFIPVVNNWA</sequence>
<proteinExistence type="predicted"/>
<reference evidence="2 3" key="1">
    <citation type="submission" date="2019-02" db="EMBL/GenBank/DDBJ databases">
        <title>Deep-cultivation of Planctomycetes and their phenomic and genomic characterization uncovers novel biology.</title>
        <authorList>
            <person name="Wiegand S."/>
            <person name="Jogler M."/>
            <person name="Boedeker C."/>
            <person name="Pinto D."/>
            <person name="Vollmers J."/>
            <person name="Rivas-Marin E."/>
            <person name="Kohn T."/>
            <person name="Peeters S.H."/>
            <person name="Heuer A."/>
            <person name="Rast P."/>
            <person name="Oberbeckmann S."/>
            <person name="Bunk B."/>
            <person name="Jeske O."/>
            <person name="Meyerdierks A."/>
            <person name="Storesund J.E."/>
            <person name="Kallscheuer N."/>
            <person name="Luecker S."/>
            <person name="Lage O.M."/>
            <person name="Pohl T."/>
            <person name="Merkel B.J."/>
            <person name="Hornburger P."/>
            <person name="Mueller R.-W."/>
            <person name="Bruemmer F."/>
            <person name="Labrenz M."/>
            <person name="Spormann A.M."/>
            <person name="Op Den Camp H."/>
            <person name="Overmann J."/>
            <person name="Amann R."/>
            <person name="Jetten M.S.M."/>
            <person name="Mascher T."/>
            <person name="Medema M.H."/>
            <person name="Devos D.P."/>
            <person name="Kaster A.-K."/>
            <person name="Ovreas L."/>
            <person name="Rohde M."/>
            <person name="Galperin M.Y."/>
            <person name="Jogler C."/>
        </authorList>
    </citation>
    <scope>NUCLEOTIDE SEQUENCE [LARGE SCALE GENOMIC DNA]</scope>
    <source>
        <strain evidence="2 3">CA54</strain>
    </source>
</reference>
<dbReference type="AlphaFoldDB" id="A0A5C6BQM9"/>
<organism evidence="2 3">
    <name type="scientific">Symmachiella macrocystis</name>
    <dbReference type="NCBI Taxonomy" id="2527985"/>
    <lineage>
        <taxon>Bacteria</taxon>
        <taxon>Pseudomonadati</taxon>
        <taxon>Planctomycetota</taxon>
        <taxon>Planctomycetia</taxon>
        <taxon>Planctomycetales</taxon>
        <taxon>Planctomycetaceae</taxon>
        <taxon>Symmachiella</taxon>
    </lineage>
</organism>
<keyword evidence="3" id="KW-1185">Reference proteome</keyword>